<evidence type="ECO:0000259" key="5">
    <source>
        <dbReference type="Pfam" id="PF01676"/>
    </source>
</evidence>
<dbReference type="EMBL" id="LZRT01000075">
    <property type="protein sequence ID" value="OUM87477.1"/>
    <property type="molecule type" value="Genomic_DNA"/>
</dbReference>
<evidence type="ECO:0000313" key="6">
    <source>
        <dbReference type="EMBL" id="OUM87477.1"/>
    </source>
</evidence>
<protein>
    <recommendedName>
        <fullName evidence="5">Metalloenzyme domain-containing protein</fullName>
    </recommendedName>
</protein>
<evidence type="ECO:0000256" key="3">
    <source>
        <dbReference type="ARBA" id="ARBA00023211"/>
    </source>
</evidence>
<dbReference type="InterPro" id="IPR006124">
    <property type="entry name" value="Metalloenzyme"/>
</dbReference>
<name>A0A1Y3PMV9_9BACI</name>
<keyword evidence="4" id="KW-0413">Isomerase</keyword>
<sequence length="316" mass="35519">MKVIFLFVDGLGVGPAAEENPFTSIRLPFIEERLGGRFNQEIPPFHRQDEAFFLADARLGVEGLPQSATGQTTIFTGQNAAACMGRHVSGFPLARLRRLLEEGNLYTWLQEQGKRCTFANAFTPAFFQLRTTRRGWVSCSTRAAWAAGLPLRTMTDLMANRAVFHDLTRFWLHQRLAETEVPIITPREAAQHLLALVESYDFVFHEFFLTDVAGHGRDADMLSFVMRQYDQFLQALDEERPKDVTLFLTSDHGNCEDMSVKTHTLNPVPAWIIGPGAARLRHAIRDLTDIAPSVLAMYKEQSDQALTGFQTEEASG</sequence>
<organism evidence="6 7">
    <name type="scientific">Bacillus thermozeamaize</name>
    <dbReference type="NCBI Taxonomy" id="230954"/>
    <lineage>
        <taxon>Bacteria</taxon>
        <taxon>Bacillati</taxon>
        <taxon>Bacillota</taxon>
        <taxon>Bacilli</taxon>
        <taxon>Bacillales</taxon>
        <taxon>Bacillaceae</taxon>
        <taxon>Bacillus</taxon>
    </lineage>
</organism>
<gene>
    <name evidence="6" type="ORF">BAA01_12815</name>
</gene>
<keyword evidence="2" id="KW-0479">Metal-binding</keyword>
<comment type="similarity">
    <text evidence="1">Belongs to the phosphopentomutase family.</text>
</comment>
<dbReference type="Pfam" id="PF01676">
    <property type="entry name" value="Metalloenzyme"/>
    <property type="match status" value="1"/>
</dbReference>
<dbReference type="SUPFAM" id="SSF53649">
    <property type="entry name" value="Alkaline phosphatase-like"/>
    <property type="match status" value="1"/>
</dbReference>
<dbReference type="Proteomes" id="UP000196475">
    <property type="component" value="Unassembled WGS sequence"/>
</dbReference>
<feature type="domain" description="Metalloenzyme" evidence="5">
    <location>
        <begin position="188"/>
        <end position="296"/>
    </location>
</feature>
<proteinExistence type="inferred from homology"/>
<evidence type="ECO:0000256" key="1">
    <source>
        <dbReference type="ARBA" id="ARBA00010373"/>
    </source>
</evidence>
<keyword evidence="3" id="KW-0464">Manganese</keyword>
<accession>A0A1Y3PMV9</accession>
<dbReference type="Gene3D" id="3.40.720.10">
    <property type="entry name" value="Alkaline Phosphatase, subunit A"/>
    <property type="match status" value="1"/>
</dbReference>
<dbReference type="GO" id="GO:0043094">
    <property type="term" value="P:metabolic compound salvage"/>
    <property type="evidence" value="ECO:0007669"/>
    <property type="project" value="InterPro"/>
</dbReference>
<dbReference type="GO" id="GO:0009117">
    <property type="term" value="P:nucleotide metabolic process"/>
    <property type="evidence" value="ECO:0007669"/>
    <property type="project" value="InterPro"/>
</dbReference>
<dbReference type="AlphaFoldDB" id="A0A1Y3PMV9"/>
<dbReference type="PANTHER" id="PTHR21110">
    <property type="entry name" value="PHOSPHOPENTOMUTASE"/>
    <property type="match status" value="1"/>
</dbReference>
<comment type="caution">
    <text evidence="6">The sequence shown here is derived from an EMBL/GenBank/DDBJ whole genome shotgun (WGS) entry which is preliminary data.</text>
</comment>
<evidence type="ECO:0000256" key="4">
    <source>
        <dbReference type="ARBA" id="ARBA00023235"/>
    </source>
</evidence>
<dbReference type="InterPro" id="IPR010045">
    <property type="entry name" value="DeoB"/>
</dbReference>
<dbReference type="GO" id="GO:0008973">
    <property type="term" value="F:phosphopentomutase activity"/>
    <property type="evidence" value="ECO:0007669"/>
    <property type="project" value="InterPro"/>
</dbReference>
<evidence type="ECO:0000256" key="2">
    <source>
        <dbReference type="ARBA" id="ARBA00022723"/>
    </source>
</evidence>
<dbReference type="PANTHER" id="PTHR21110:SF0">
    <property type="entry name" value="PHOSPHOPENTOMUTASE"/>
    <property type="match status" value="1"/>
</dbReference>
<evidence type="ECO:0000313" key="7">
    <source>
        <dbReference type="Proteomes" id="UP000196475"/>
    </source>
</evidence>
<dbReference type="GO" id="GO:0005829">
    <property type="term" value="C:cytosol"/>
    <property type="evidence" value="ECO:0007669"/>
    <property type="project" value="TreeGrafter"/>
</dbReference>
<reference evidence="7" key="1">
    <citation type="submission" date="2016-06" db="EMBL/GenBank/DDBJ databases">
        <authorList>
            <person name="Nascimento L."/>
            <person name="Pereira R.V."/>
            <person name="Martins L.F."/>
            <person name="Quaggio R.B."/>
            <person name="Silva A.M."/>
            <person name="Setubal J.C."/>
        </authorList>
    </citation>
    <scope>NUCLEOTIDE SEQUENCE [LARGE SCALE GENOMIC DNA]</scope>
</reference>
<dbReference type="InterPro" id="IPR017850">
    <property type="entry name" value="Alkaline_phosphatase_core_sf"/>
</dbReference>
<dbReference type="GO" id="GO:0000287">
    <property type="term" value="F:magnesium ion binding"/>
    <property type="evidence" value="ECO:0007669"/>
    <property type="project" value="InterPro"/>
</dbReference>